<gene>
    <name evidence="1" type="ORF">ACI1P1_08350</name>
</gene>
<evidence type="ECO:0000313" key="2">
    <source>
        <dbReference type="Proteomes" id="UP001631969"/>
    </source>
</evidence>
<dbReference type="Proteomes" id="UP001631969">
    <property type="component" value="Unassembled WGS sequence"/>
</dbReference>
<dbReference type="EMBL" id="JBJURJ010000004">
    <property type="protein sequence ID" value="MFM9328293.1"/>
    <property type="molecule type" value="Genomic_DNA"/>
</dbReference>
<evidence type="ECO:0000313" key="1">
    <source>
        <dbReference type="EMBL" id="MFM9328293.1"/>
    </source>
</evidence>
<organism evidence="1 2">
    <name type="scientific">Paenibacillus mesotrionivorans</name>
    <dbReference type="NCBI Taxonomy" id="3160968"/>
    <lineage>
        <taxon>Bacteria</taxon>
        <taxon>Bacillati</taxon>
        <taxon>Bacillota</taxon>
        <taxon>Bacilli</taxon>
        <taxon>Bacillales</taxon>
        <taxon>Paenibacillaceae</taxon>
        <taxon>Paenibacillus</taxon>
    </lineage>
</organism>
<name>A0ACC7NUA7_9BACL</name>
<accession>A0ACC7NUA7</accession>
<sequence>MGYYYLFSYGTFIDQEVQHILFGRSVTVGTASLPQHGRHADADGFYYVTPEPGCSVRGELLCLSADELITADLWENVPDYVRVLVRVRLNNGSTLNAYIYYRSNPQAKLPAPPGTLAAVPRAQVIAAAQELAAELSAGGCI</sequence>
<reference evidence="1" key="1">
    <citation type="submission" date="2024-12" db="EMBL/GenBank/DDBJ databases">
        <authorList>
            <person name="Wu N."/>
        </authorList>
    </citation>
    <scope>NUCLEOTIDE SEQUENCE</scope>
    <source>
        <strain evidence="1">P15</strain>
    </source>
</reference>
<protein>
    <submittedName>
        <fullName evidence="1">Gamma-glutamylcyclotransferase</fullName>
    </submittedName>
</protein>
<keyword evidence="2" id="KW-1185">Reference proteome</keyword>
<comment type="caution">
    <text evidence="1">The sequence shown here is derived from an EMBL/GenBank/DDBJ whole genome shotgun (WGS) entry which is preliminary data.</text>
</comment>
<proteinExistence type="predicted"/>